<evidence type="ECO:0000259" key="5">
    <source>
        <dbReference type="SMART" id="SM00722"/>
    </source>
</evidence>
<evidence type="ECO:0000313" key="6">
    <source>
        <dbReference type="EMBL" id="KPJ66085.1"/>
    </source>
</evidence>
<dbReference type="InterPro" id="IPR006626">
    <property type="entry name" value="PbH1"/>
</dbReference>
<feature type="domain" description="Carbohydrate-binding/sugar hydrolysis" evidence="5">
    <location>
        <begin position="430"/>
        <end position="565"/>
    </location>
</feature>
<sequence>MNEGRIKIKILSIFFIWILVYAAFAVFVNISKETAGADIWIVDQAGGGNFTTIQDAINNSNDGDTIYVWAGTYYENVLVNKSVSLIGNGTSNTIIDGSDSGNVVEVISDWVNITGFTITNTTSTGIYLNSCDLNTIYANNITSTGRGIRVFDSCYNNISGNDISYNDYGIDLTALSGTFNNTIQGNDIHSNTDFGIYLFVANDNEIKDNFIYDNNEGITLNWSFHNTISKNEIQLNTYSGIYFTRYSDNNIISGNNISGSIHGIFSKKYWPTSHSWYNTISNNTIFDNVNGLTFLYRDSNTIVNNNISSNTDYGFNLTGCYDNDIYHNQILGNTNQAFDNATNNWNLPYPGGGNYWDDWTLPNDDGDRWVDIPRDIDGGANQDMFPWADPYGWTLPSAKPVQNLDTGEYFGSIQNAIDDPDTLNGHTIWAAIGKYYENVLVNKTLNLMGEDRETTVIDGGSVDSTVTVDSNWVNITGFKITNGGTSMPLIAGIYIETVGNCTIENNNISGNDMQGIVLYRSSDNTILSNSISYNKWRGLWIIYSQNNTISGNDMVSNWGDGIYITDSKDSMISENDLISNGDMVAASGILCLSSDNIGILSNNIFSNTEYGIRILGDNNTISGNNITSNLDDGIRLEDCVNSTISGNNISNNALGIYLRSYCVDNTISGNDITSNSDYGLRIQDYSNNNNILGNFILDNSGGVHIFRSCNGNSILDNEITLNNGNGIYLQGEGAPPVSDNIISGNNITMNTNYGIYFRAPIAGGWDTNTVSNNNIIGNAYGI</sequence>
<keyword evidence="4" id="KW-1133">Transmembrane helix</keyword>
<dbReference type="Pfam" id="PF13229">
    <property type="entry name" value="Beta_helix"/>
    <property type="match status" value="1"/>
</dbReference>
<dbReference type="PANTHER" id="PTHR22990">
    <property type="entry name" value="F-BOX ONLY PROTEIN"/>
    <property type="match status" value="1"/>
</dbReference>
<dbReference type="Pfam" id="PF05048">
    <property type="entry name" value="NosD"/>
    <property type="match status" value="1"/>
</dbReference>
<dbReference type="PANTHER" id="PTHR22990:SF15">
    <property type="entry name" value="F-BOX ONLY PROTEIN 10"/>
    <property type="match status" value="1"/>
</dbReference>
<dbReference type="SMART" id="SM00722">
    <property type="entry name" value="CASH"/>
    <property type="match status" value="3"/>
</dbReference>
<protein>
    <recommendedName>
        <fullName evidence="5">Carbohydrate-binding/sugar hydrolysis domain-containing protein</fullName>
    </recommendedName>
</protein>
<dbReference type="InterPro" id="IPR006633">
    <property type="entry name" value="Carb-bd_sugar_hydrolysis-dom"/>
</dbReference>
<evidence type="ECO:0000256" key="3">
    <source>
        <dbReference type="ARBA" id="ARBA00022786"/>
    </source>
</evidence>
<evidence type="ECO:0000313" key="7">
    <source>
        <dbReference type="Proteomes" id="UP000051861"/>
    </source>
</evidence>
<comment type="pathway">
    <text evidence="1">Protein modification; protein ubiquitination.</text>
</comment>
<evidence type="ECO:0000256" key="4">
    <source>
        <dbReference type="SAM" id="Phobius"/>
    </source>
</evidence>
<keyword evidence="2" id="KW-0677">Repeat</keyword>
<feature type="non-terminal residue" evidence="6">
    <location>
        <position position="782"/>
    </location>
</feature>
<evidence type="ECO:0000256" key="2">
    <source>
        <dbReference type="ARBA" id="ARBA00022737"/>
    </source>
</evidence>
<dbReference type="SUPFAM" id="SSF51126">
    <property type="entry name" value="Pectin lyase-like"/>
    <property type="match status" value="4"/>
</dbReference>
<evidence type="ECO:0000256" key="1">
    <source>
        <dbReference type="ARBA" id="ARBA00004906"/>
    </source>
</evidence>
<gene>
    <name evidence="6" type="ORF">AMJ44_09075</name>
</gene>
<dbReference type="InterPro" id="IPR012334">
    <property type="entry name" value="Pectin_lyas_fold"/>
</dbReference>
<proteinExistence type="predicted"/>
<dbReference type="EMBL" id="LIZX01000092">
    <property type="protein sequence ID" value="KPJ66085.1"/>
    <property type="molecule type" value="Genomic_DNA"/>
</dbReference>
<name>A0A0S7XUC8_UNCSA</name>
<dbReference type="NCBIfam" id="TIGR03804">
    <property type="entry name" value="para_beta_helix"/>
    <property type="match status" value="7"/>
</dbReference>
<dbReference type="InterPro" id="IPR011050">
    <property type="entry name" value="Pectin_lyase_fold/virulence"/>
</dbReference>
<dbReference type="AlphaFoldDB" id="A0A0S7XUC8"/>
<comment type="caution">
    <text evidence="6">The sequence shown here is derived from an EMBL/GenBank/DDBJ whole genome shotgun (WGS) entry which is preliminary data.</text>
</comment>
<organism evidence="6 7">
    <name type="scientific">candidate division WOR-1 bacterium DG_54_3</name>
    <dbReference type="NCBI Taxonomy" id="1703775"/>
    <lineage>
        <taxon>Bacteria</taxon>
        <taxon>Bacillati</taxon>
        <taxon>Saganbacteria</taxon>
    </lineage>
</organism>
<keyword evidence="4" id="KW-0812">Transmembrane</keyword>
<dbReference type="InterPro" id="IPR022441">
    <property type="entry name" value="Para_beta_helix_rpt-2"/>
</dbReference>
<feature type="domain" description="Carbohydrate-binding/sugar hydrolysis" evidence="5">
    <location>
        <begin position="599"/>
        <end position="758"/>
    </location>
</feature>
<keyword evidence="3" id="KW-0833">Ubl conjugation pathway</keyword>
<feature type="domain" description="Carbohydrate-binding/sugar hydrolysis" evidence="5">
    <location>
        <begin position="88"/>
        <end position="221"/>
    </location>
</feature>
<dbReference type="SMART" id="SM00710">
    <property type="entry name" value="PbH1"/>
    <property type="match status" value="22"/>
</dbReference>
<reference evidence="6 7" key="1">
    <citation type="journal article" date="2015" name="Microbiome">
        <title>Genomic resolution of linkages in carbon, nitrogen, and sulfur cycling among widespread estuary sediment bacteria.</title>
        <authorList>
            <person name="Baker B.J."/>
            <person name="Lazar C.S."/>
            <person name="Teske A.P."/>
            <person name="Dick G.J."/>
        </authorList>
    </citation>
    <scope>NUCLEOTIDE SEQUENCE [LARGE SCALE GENOMIC DNA]</scope>
    <source>
        <strain evidence="6">DG_54_3</strain>
    </source>
</reference>
<accession>A0A0S7XUC8</accession>
<dbReference type="InterPro" id="IPR007742">
    <property type="entry name" value="NosD_dom"/>
</dbReference>
<dbReference type="Gene3D" id="2.160.20.10">
    <property type="entry name" value="Single-stranded right-handed beta-helix, Pectin lyase-like"/>
    <property type="match status" value="4"/>
</dbReference>
<keyword evidence="4" id="KW-0472">Membrane</keyword>
<feature type="transmembrane region" description="Helical" evidence="4">
    <location>
        <begin position="12"/>
        <end position="30"/>
    </location>
</feature>
<dbReference type="InterPro" id="IPR051550">
    <property type="entry name" value="SCF-Subunits/Alg-Epimerases"/>
</dbReference>
<dbReference type="InterPro" id="IPR039448">
    <property type="entry name" value="Beta_helix"/>
</dbReference>
<dbReference type="Proteomes" id="UP000051861">
    <property type="component" value="Unassembled WGS sequence"/>
</dbReference>